<keyword evidence="11" id="KW-1185">Reference proteome</keyword>
<dbReference type="GO" id="GO:0005634">
    <property type="term" value="C:nucleus"/>
    <property type="evidence" value="ECO:0007669"/>
    <property type="project" value="UniProtKB-SubCell"/>
</dbReference>
<dbReference type="InterPro" id="IPR036236">
    <property type="entry name" value="Znf_C2H2_sf"/>
</dbReference>
<feature type="domain" description="C2H2-type" evidence="9">
    <location>
        <begin position="24"/>
        <end position="51"/>
    </location>
</feature>
<reference evidence="10 11" key="1">
    <citation type="submission" date="2016-03" db="EMBL/GenBank/DDBJ databases">
        <title>Choanephora cucurbitarum.</title>
        <authorList>
            <person name="Min B."/>
            <person name="Park H."/>
            <person name="Park J.-H."/>
            <person name="Shin H.-D."/>
            <person name="Choi I.-G."/>
        </authorList>
    </citation>
    <scope>NUCLEOTIDE SEQUENCE [LARGE SCALE GENOMIC DNA]</scope>
    <source>
        <strain evidence="10 11">KUS-F28377</strain>
    </source>
</reference>
<dbReference type="EMBL" id="LUGH01000825">
    <property type="protein sequence ID" value="OBZ82626.1"/>
    <property type="molecule type" value="Genomic_DNA"/>
</dbReference>
<keyword evidence="8" id="KW-0175">Coiled coil</keyword>
<dbReference type="InterPro" id="IPR013087">
    <property type="entry name" value="Znf_C2H2_type"/>
</dbReference>
<dbReference type="Gene3D" id="3.30.160.60">
    <property type="entry name" value="Classic Zinc Finger"/>
    <property type="match status" value="3"/>
</dbReference>
<name>A0A1C7N1Q7_9FUNG</name>
<dbReference type="GO" id="GO:0000981">
    <property type="term" value="F:DNA-binding transcription factor activity, RNA polymerase II-specific"/>
    <property type="evidence" value="ECO:0007669"/>
    <property type="project" value="TreeGrafter"/>
</dbReference>
<comment type="subcellular location">
    <subcellularLocation>
        <location evidence="1">Nucleus</location>
    </subcellularLocation>
</comment>
<dbReference type="SUPFAM" id="SSF57667">
    <property type="entry name" value="beta-beta-alpha zinc fingers"/>
    <property type="match status" value="2"/>
</dbReference>
<dbReference type="AlphaFoldDB" id="A0A1C7N1Q7"/>
<dbReference type="Pfam" id="PF00096">
    <property type="entry name" value="zf-C2H2"/>
    <property type="match status" value="2"/>
</dbReference>
<evidence type="ECO:0000313" key="10">
    <source>
        <dbReference type="EMBL" id="OBZ82626.1"/>
    </source>
</evidence>
<comment type="caution">
    <text evidence="10">The sequence shown here is derived from an EMBL/GenBank/DDBJ whole genome shotgun (WGS) entry which is preliminary data.</text>
</comment>
<dbReference type="PROSITE" id="PS00028">
    <property type="entry name" value="ZINC_FINGER_C2H2_1"/>
    <property type="match status" value="2"/>
</dbReference>
<gene>
    <name evidence="10" type="primary">prz1_4</name>
    <name evidence="10" type="ORF">A0J61_09326</name>
</gene>
<dbReference type="PANTHER" id="PTHR24394">
    <property type="entry name" value="ZINC FINGER PROTEIN"/>
    <property type="match status" value="1"/>
</dbReference>
<proteinExistence type="predicted"/>
<evidence type="ECO:0000256" key="6">
    <source>
        <dbReference type="ARBA" id="ARBA00023242"/>
    </source>
</evidence>
<keyword evidence="5" id="KW-0862">Zinc</keyword>
<dbReference type="PANTHER" id="PTHR24394:SF44">
    <property type="entry name" value="ZINC FINGER PROTEIN 271-LIKE"/>
    <property type="match status" value="1"/>
</dbReference>
<dbReference type="STRING" id="101091.A0A1C7N1Q7"/>
<evidence type="ECO:0000256" key="1">
    <source>
        <dbReference type="ARBA" id="ARBA00004123"/>
    </source>
</evidence>
<dbReference type="Proteomes" id="UP000093000">
    <property type="component" value="Unassembled WGS sequence"/>
</dbReference>
<dbReference type="GO" id="GO:0005694">
    <property type="term" value="C:chromosome"/>
    <property type="evidence" value="ECO:0007669"/>
    <property type="project" value="UniProtKB-ARBA"/>
</dbReference>
<keyword evidence="2" id="KW-0479">Metal-binding</keyword>
<keyword evidence="3" id="KW-0677">Repeat</keyword>
<evidence type="ECO:0000256" key="3">
    <source>
        <dbReference type="ARBA" id="ARBA00022737"/>
    </source>
</evidence>
<organism evidence="10 11">
    <name type="scientific">Choanephora cucurbitarum</name>
    <dbReference type="NCBI Taxonomy" id="101091"/>
    <lineage>
        <taxon>Eukaryota</taxon>
        <taxon>Fungi</taxon>
        <taxon>Fungi incertae sedis</taxon>
        <taxon>Mucoromycota</taxon>
        <taxon>Mucoromycotina</taxon>
        <taxon>Mucoromycetes</taxon>
        <taxon>Mucorales</taxon>
        <taxon>Mucorineae</taxon>
        <taxon>Choanephoraceae</taxon>
        <taxon>Choanephoroideae</taxon>
        <taxon>Choanephora</taxon>
    </lineage>
</organism>
<evidence type="ECO:0000256" key="7">
    <source>
        <dbReference type="PROSITE-ProRule" id="PRU00042"/>
    </source>
</evidence>
<feature type="coiled-coil region" evidence="8">
    <location>
        <begin position="179"/>
        <end position="230"/>
    </location>
</feature>
<protein>
    <submittedName>
        <fullName evidence="10">Transcriptional regulator prz1</fullName>
    </submittedName>
</protein>
<dbReference type="FunFam" id="3.30.160.60:FF:001732">
    <property type="entry name" value="Zgc:162936"/>
    <property type="match status" value="1"/>
</dbReference>
<evidence type="ECO:0000313" key="11">
    <source>
        <dbReference type="Proteomes" id="UP000093000"/>
    </source>
</evidence>
<dbReference type="PROSITE" id="PS50157">
    <property type="entry name" value="ZINC_FINGER_C2H2_2"/>
    <property type="match status" value="3"/>
</dbReference>
<accession>A0A1C7N1Q7</accession>
<keyword evidence="6" id="KW-0539">Nucleus</keyword>
<dbReference type="SMART" id="SM00355">
    <property type="entry name" value="ZnF_C2H2"/>
    <property type="match status" value="3"/>
</dbReference>
<feature type="domain" description="C2H2-type" evidence="9">
    <location>
        <begin position="80"/>
        <end position="113"/>
    </location>
</feature>
<dbReference type="GO" id="GO:0043565">
    <property type="term" value="F:sequence-specific DNA binding"/>
    <property type="evidence" value="ECO:0007669"/>
    <property type="project" value="UniProtKB-ARBA"/>
</dbReference>
<evidence type="ECO:0000256" key="4">
    <source>
        <dbReference type="ARBA" id="ARBA00022771"/>
    </source>
</evidence>
<keyword evidence="4 7" id="KW-0863">Zinc-finger</keyword>
<dbReference type="GO" id="GO:0008270">
    <property type="term" value="F:zinc ion binding"/>
    <property type="evidence" value="ECO:0007669"/>
    <property type="project" value="UniProtKB-KW"/>
</dbReference>
<dbReference type="GO" id="GO:0045893">
    <property type="term" value="P:positive regulation of DNA-templated transcription"/>
    <property type="evidence" value="ECO:0007669"/>
    <property type="project" value="UniProtKB-ARBA"/>
</dbReference>
<evidence type="ECO:0000256" key="5">
    <source>
        <dbReference type="ARBA" id="ARBA00022833"/>
    </source>
</evidence>
<evidence type="ECO:0000256" key="2">
    <source>
        <dbReference type="ARBA" id="ARBA00022723"/>
    </source>
</evidence>
<feature type="domain" description="C2H2-type" evidence="9">
    <location>
        <begin position="52"/>
        <end position="79"/>
    </location>
</feature>
<dbReference type="FunFam" id="3.30.160.60:FF:000100">
    <property type="entry name" value="Zinc finger 45-like"/>
    <property type="match status" value="1"/>
</dbReference>
<dbReference type="InParanoid" id="A0A1C7N1Q7"/>
<sequence length="235" mass="27561">MSHTIASSKTNQNTITILTPDRPYACTHCHQTFSRTHNLKSHLATHSATRPFQCETCHHYFRRQHDLKRHQKLHTGERPYVCGNCRRSFSRLDALNRHLRVDGGTACHSNRKSSNKMPKKMEHKLYLSTPQPLTSFEHVSLPPLKLNRPSSDDDDDDLLTKPFRSWTYPALDRILPPPTRLQEQQIKSLERENASLRKEMQQLLSSRTRVHELEVENHLLRSLIEDQQQQQMYIK</sequence>
<evidence type="ECO:0000256" key="8">
    <source>
        <dbReference type="SAM" id="Coils"/>
    </source>
</evidence>
<evidence type="ECO:0000259" key="9">
    <source>
        <dbReference type="PROSITE" id="PS50157"/>
    </source>
</evidence>
<dbReference type="OrthoDB" id="8922241at2759"/>